<organism evidence="4 5">
    <name type="scientific">Tilletia caries</name>
    <name type="common">wheat bunt fungus</name>
    <dbReference type="NCBI Taxonomy" id="13290"/>
    <lineage>
        <taxon>Eukaryota</taxon>
        <taxon>Fungi</taxon>
        <taxon>Dikarya</taxon>
        <taxon>Basidiomycota</taxon>
        <taxon>Ustilaginomycotina</taxon>
        <taxon>Exobasidiomycetes</taxon>
        <taxon>Tilletiales</taxon>
        <taxon>Tilletiaceae</taxon>
        <taxon>Tilletia</taxon>
    </lineage>
</organism>
<feature type="region of interest" description="Disordered" evidence="2">
    <location>
        <begin position="320"/>
        <end position="378"/>
    </location>
</feature>
<dbReference type="PROSITE" id="PS50263">
    <property type="entry name" value="CN_HYDROLASE"/>
    <property type="match status" value="1"/>
</dbReference>
<evidence type="ECO:0000313" key="4">
    <source>
        <dbReference type="EMBL" id="KAE8265598.1"/>
    </source>
</evidence>
<dbReference type="InterPro" id="IPR003010">
    <property type="entry name" value="C-N_Hydrolase"/>
</dbReference>
<dbReference type="AlphaFoldDB" id="A0A8T8TRP7"/>
<reference evidence="4" key="2">
    <citation type="journal article" date="2019" name="IMA Fungus">
        <title>Genome sequencing and comparison of five Tilletia species to identify candidate genes for the detection of regulated species infecting wheat.</title>
        <authorList>
            <person name="Nguyen H.D.T."/>
            <person name="Sultana T."/>
            <person name="Kesanakurti P."/>
            <person name="Hambleton S."/>
        </authorList>
    </citation>
    <scope>NUCLEOTIDE SEQUENCE</scope>
    <source>
        <strain evidence="4">DAOMC 238032</strain>
    </source>
</reference>
<dbReference type="InterPro" id="IPR036526">
    <property type="entry name" value="C-N_Hydrolase_sf"/>
</dbReference>
<reference evidence="4" key="1">
    <citation type="submission" date="2016-04" db="EMBL/GenBank/DDBJ databases">
        <authorList>
            <person name="Nguyen H.D."/>
            <person name="Kesanakurti P."/>
            <person name="Cullis J."/>
            <person name="Levesque C.A."/>
            <person name="Hambleton S."/>
        </authorList>
    </citation>
    <scope>NUCLEOTIDE SEQUENCE</scope>
    <source>
        <strain evidence="4">DAOMC 238032</strain>
    </source>
</reference>
<evidence type="ECO:0000256" key="1">
    <source>
        <dbReference type="ARBA" id="ARBA00022801"/>
    </source>
</evidence>
<dbReference type="CDD" id="cd07572">
    <property type="entry name" value="nit"/>
    <property type="match status" value="1"/>
</dbReference>
<dbReference type="EMBL" id="LWDD02000008">
    <property type="protein sequence ID" value="KAE8265598.1"/>
    <property type="molecule type" value="Genomic_DNA"/>
</dbReference>
<dbReference type="PANTHER" id="PTHR23088:SF27">
    <property type="entry name" value="DEAMINATED GLUTATHIONE AMIDASE"/>
    <property type="match status" value="1"/>
</dbReference>
<dbReference type="GO" id="GO:0016811">
    <property type="term" value="F:hydrolase activity, acting on carbon-nitrogen (but not peptide) bonds, in linear amides"/>
    <property type="evidence" value="ECO:0007669"/>
    <property type="project" value="InterPro"/>
</dbReference>
<gene>
    <name evidence="4" type="ORF">A4X03_0g173</name>
</gene>
<dbReference type="Gene3D" id="3.60.110.10">
    <property type="entry name" value="Carbon-nitrogen hydrolase"/>
    <property type="match status" value="1"/>
</dbReference>
<evidence type="ECO:0000256" key="2">
    <source>
        <dbReference type="SAM" id="MobiDB-lite"/>
    </source>
</evidence>
<protein>
    <recommendedName>
        <fullName evidence="3">CN hydrolase domain-containing protein</fullName>
    </recommendedName>
</protein>
<dbReference type="InterPro" id="IPR001110">
    <property type="entry name" value="UPF0012_CS"/>
</dbReference>
<dbReference type="PROSITE" id="PS01227">
    <property type="entry name" value="UPF0012"/>
    <property type="match status" value="1"/>
</dbReference>
<comment type="caution">
    <text evidence="4">The sequence shown here is derived from an EMBL/GenBank/DDBJ whole genome shotgun (WGS) entry which is preliminary data.</text>
</comment>
<evidence type="ECO:0000313" key="5">
    <source>
        <dbReference type="Proteomes" id="UP000077671"/>
    </source>
</evidence>
<feature type="compositionally biased region" description="Polar residues" evidence="2">
    <location>
        <begin position="320"/>
        <end position="336"/>
    </location>
</feature>
<proteinExistence type="predicted"/>
<name>A0A8T8TRP7_9BASI</name>
<accession>A0A8T8TRP7</accession>
<dbReference type="InterPro" id="IPR045254">
    <property type="entry name" value="Nit1/2_C-N_Hydrolase"/>
</dbReference>
<sequence length="378" mass="40317">MTLAAVVQLCSSGFIAENLSASRSIIQRAARAGAKAIFLPEATDFIAPAASVAALTRSSENAAFVEGICAAAREAKAFVSVGIHEPPPQSNAEKEVDSERCYNTQLLIDDEGKILQRYRKLHLFDVDIKGGLTILESNTTIKGSTIDPPQQTPIGNLGLLTCYDLRFPEPSLRLRRLGAQILTYPAAFTVRTGAAHWEVLLRARAIETQCWVMAAAQVGTHEGTKRVSWGHAMIVDPFGSVVAQCSDMQPYEPSFCLADVRQALIHSQATSTHAEFKNDLPTPQRYRDAVAPRTGIGGAAEFGGGATDIGTSNAVAPKSSAATYQPTAKPTANVQSVKGDDVDETTGGPYDPANDDEGGEGEGAQQARRWFGGWSGRK</sequence>
<dbReference type="Pfam" id="PF00795">
    <property type="entry name" value="CN_hydrolase"/>
    <property type="match status" value="1"/>
</dbReference>
<feature type="domain" description="CN hydrolase" evidence="3">
    <location>
        <begin position="1"/>
        <end position="262"/>
    </location>
</feature>
<dbReference type="PANTHER" id="PTHR23088">
    <property type="entry name" value="NITRILASE-RELATED"/>
    <property type="match status" value="1"/>
</dbReference>
<keyword evidence="1" id="KW-0378">Hydrolase</keyword>
<dbReference type="SUPFAM" id="SSF56317">
    <property type="entry name" value="Carbon-nitrogen hydrolase"/>
    <property type="match status" value="1"/>
</dbReference>
<dbReference type="Proteomes" id="UP000077671">
    <property type="component" value="Unassembled WGS sequence"/>
</dbReference>
<evidence type="ECO:0000259" key="3">
    <source>
        <dbReference type="PROSITE" id="PS50263"/>
    </source>
</evidence>